<proteinExistence type="predicted"/>
<dbReference type="SUPFAM" id="SSF74650">
    <property type="entry name" value="Galactose mutarotase-like"/>
    <property type="match status" value="1"/>
</dbReference>
<dbReference type="InterPro" id="IPR033432">
    <property type="entry name" value="GH94_catalytic"/>
</dbReference>
<evidence type="ECO:0000256" key="2">
    <source>
        <dbReference type="ARBA" id="ARBA00022679"/>
    </source>
</evidence>
<dbReference type="GO" id="GO:0030246">
    <property type="term" value="F:carbohydrate binding"/>
    <property type="evidence" value="ECO:0007669"/>
    <property type="project" value="InterPro"/>
</dbReference>
<dbReference type="Pfam" id="PF17167">
    <property type="entry name" value="Glyco_hydro_94"/>
    <property type="match status" value="1"/>
</dbReference>
<evidence type="ECO:0000313" key="6">
    <source>
        <dbReference type="Proteomes" id="UP000286482"/>
    </source>
</evidence>
<dbReference type="Proteomes" id="UP000286482">
    <property type="component" value="Unassembled WGS sequence"/>
</dbReference>
<feature type="domain" description="Glycosyl hydrolase 94 catalytic" evidence="4">
    <location>
        <begin position="307"/>
        <end position="728"/>
    </location>
</feature>
<evidence type="ECO:0000256" key="1">
    <source>
        <dbReference type="ARBA" id="ARBA00022676"/>
    </source>
</evidence>
<accession>A0A420E5U8</accession>
<sequence length="804" mass="90400">MSQQYGYFDDANKEYVLNTPKTPIKWANYVGTLDFGGLIDCTGGSLICKQDPALNRITKYIAQMPQSEFKGSTIYVRVKTKKGYQVFSPFFAPTLTPLDSFECRVGLSYSRWTVEAHGVRIQITVFVPQGSHTLAQDIQVTNISDDVLDVDVIPVYEFTHFDALKQLVNADWVPQTMTLKAHKQDSGHLVLEQYAFMKRDMAINYVSCDRPVDSFDGDRRVFLGDNEFGSWAHPLSLDNEHLSNSECDRGDNIAALMIKLGQLSPEQTERTVTQLGQADSVAAAQDEIQRYRQHANIDAAFEELSEFWQDYLTTMVVDTPDAAMNSMLNVHNPRQCHTTKNWSRYLSLYQLGYGARGIGFRDSSQDLLGVMSHMPQEAREFVERLLSVQNPNGSAMHQYFPLTMEANEGDSRDEEHLPDYYGDDHLWSVLAVCQYLKETGDLEFLNKSIPFYSKTLALEEREQGSVYEHMLRALEFTWNNIGQHQLPLLGFADWNDTVNLPTGAESLFVANLFGKAIIELSEVCRAIDDTANLEKIQSYHAIMKERVNQHAWDGQWWVRYFTDKGEPIGSSKNQYGSIYTNGQSWPVISGFADGERMLSGLQSVFDKLNTKYGIKLSGPGYNGFDPDLGGVSTYPPGAKENGGIFLHSNPWVMIAETIAGNGDRAFEYYNQINPASHNENLDIFESEPYCYPQNILGDEHKQFGMGRNAWLSGTSSWTYVAGTQHILGIQPSLQGLRIDPCIPKSWEGFKVTRMFRGAKYQIEVLNPKHVSKGVVSVSLNGELIDGNTLPISNSGEHNVVVTLG</sequence>
<dbReference type="GO" id="GO:0005975">
    <property type="term" value="P:carbohydrate metabolic process"/>
    <property type="evidence" value="ECO:0007669"/>
    <property type="project" value="InterPro"/>
</dbReference>
<dbReference type="InterPro" id="IPR008928">
    <property type="entry name" value="6-hairpin_glycosidase_sf"/>
</dbReference>
<dbReference type="PANTHER" id="PTHR37469:SF2">
    <property type="entry name" value="CELLOBIONIC ACID PHOSPHORYLASE"/>
    <property type="match status" value="1"/>
</dbReference>
<dbReference type="Gene3D" id="1.20.890.20">
    <property type="entry name" value="mpn423 like domain"/>
    <property type="match status" value="1"/>
</dbReference>
<dbReference type="EMBL" id="RAQO01000012">
    <property type="protein sequence ID" value="RKF13242.1"/>
    <property type="molecule type" value="Genomic_DNA"/>
</dbReference>
<dbReference type="GO" id="GO:0016757">
    <property type="term" value="F:glycosyltransferase activity"/>
    <property type="evidence" value="ECO:0007669"/>
    <property type="project" value="UniProtKB-KW"/>
</dbReference>
<dbReference type="OrthoDB" id="9769991at2"/>
<dbReference type="InterPro" id="IPR012341">
    <property type="entry name" value="6hp_glycosidase-like_sf"/>
</dbReference>
<dbReference type="InterPro" id="IPR052047">
    <property type="entry name" value="GH94_Enzymes"/>
</dbReference>
<dbReference type="Gene3D" id="1.50.10.10">
    <property type="match status" value="1"/>
</dbReference>
<dbReference type="Gene3D" id="2.70.98.40">
    <property type="entry name" value="Glycoside hydrolase, family 65, N-terminal domain"/>
    <property type="match status" value="1"/>
</dbReference>
<keyword evidence="2 5" id="KW-0808">Transferase</keyword>
<dbReference type="InterPro" id="IPR011013">
    <property type="entry name" value="Gal_mutarotase_sf_dom"/>
</dbReference>
<name>A0A420E5U8_9ALTE</name>
<dbReference type="InterPro" id="IPR037018">
    <property type="entry name" value="GH65_N"/>
</dbReference>
<protein>
    <submittedName>
        <fullName evidence="5">Glycosyl transferase</fullName>
    </submittedName>
</protein>
<comment type="caution">
    <text evidence="5">The sequence shown here is derived from an EMBL/GenBank/DDBJ whole genome shotgun (WGS) entry which is preliminary data.</text>
</comment>
<dbReference type="SUPFAM" id="SSF48208">
    <property type="entry name" value="Six-hairpin glycosidases"/>
    <property type="match status" value="1"/>
</dbReference>
<dbReference type="Gene3D" id="2.60.420.10">
    <property type="entry name" value="Maltose phosphorylase, domain 3"/>
    <property type="match status" value="1"/>
</dbReference>
<dbReference type="AlphaFoldDB" id="A0A420E5U8"/>
<evidence type="ECO:0000313" key="5">
    <source>
        <dbReference type="EMBL" id="RKF13242.1"/>
    </source>
</evidence>
<feature type="domain" description="Glycosyl hydrolase 94 supersandwich" evidence="3">
    <location>
        <begin position="13"/>
        <end position="293"/>
    </location>
</feature>
<organism evidence="5 6">
    <name type="scientific">Alginatibacterium sediminis</name>
    <dbReference type="NCBI Taxonomy" id="2164068"/>
    <lineage>
        <taxon>Bacteria</taxon>
        <taxon>Pseudomonadati</taxon>
        <taxon>Pseudomonadota</taxon>
        <taxon>Gammaproteobacteria</taxon>
        <taxon>Alteromonadales</taxon>
        <taxon>Alteromonadaceae</taxon>
        <taxon>Alginatibacterium</taxon>
    </lineage>
</organism>
<dbReference type="PANTHER" id="PTHR37469">
    <property type="entry name" value="CELLOBIONIC ACID PHOSPHORYLASE-RELATED"/>
    <property type="match status" value="1"/>
</dbReference>
<dbReference type="Pfam" id="PF06165">
    <property type="entry name" value="GH94_b-supersand"/>
    <property type="match status" value="1"/>
</dbReference>
<gene>
    <name evidence="5" type="ORF">DBZ36_19480</name>
</gene>
<evidence type="ECO:0000259" key="4">
    <source>
        <dbReference type="Pfam" id="PF17167"/>
    </source>
</evidence>
<reference evidence="5 6" key="1">
    <citation type="submission" date="2018-09" db="EMBL/GenBank/DDBJ databases">
        <authorList>
            <person name="Wang Z."/>
        </authorList>
    </citation>
    <scope>NUCLEOTIDE SEQUENCE [LARGE SCALE GENOMIC DNA]</scope>
    <source>
        <strain evidence="5 6">ALS 81</strain>
    </source>
</reference>
<keyword evidence="1" id="KW-0328">Glycosyltransferase</keyword>
<evidence type="ECO:0000259" key="3">
    <source>
        <dbReference type="Pfam" id="PF06165"/>
    </source>
</evidence>
<keyword evidence="6" id="KW-1185">Reference proteome</keyword>
<dbReference type="RefSeq" id="WP_120356655.1">
    <property type="nucleotide sequence ID" value="NZ_RAQO01000012.1"/>
</dbReference>
<dbReference type="InterPro" id="IPR010383">
    <property type="entry name" value="Glyco_hydrolase_94_b-supersand"/>
</dbReference>